<feature type="domain" description="SNF2 N-terminal" evidence="1">
    <location>
        <begin position="10"/>
        <end position="86"/>
    </location>
</feature>
<accession>A0A7J0FV76</accession>
<dbReference type="Pfam" id="PF00176">
    <property type="entry name" value="SNF2-rel_dom"/>
    <property type="match status" value="1"/>
</dbReference>
<name>A0A7J0FV76_9ERIC</name>
<reference evidence="2 3" key="1">
    <citation type="submission" date="2019-07" db="EMBL/GenBank/DDBJ databases">
        <title>De Novo Assembly of kiwifruit Actinidia rufa.</title>
        <authorList>
            <person name="Sugita-Konishi S."/>
            <person name="Sato K."/>
            <person name="Mori E."/>
            <person name="Abe Y."/>
            <person name="Kisaki G."/>
            <person name="Hamano K."/>
            <person name="Suezawa K."/>
            <person name="Otani M."/>
            <person name="Fukuda T."/>
            <person name="Manabe T."/>
            <person name="Gomi K."/>
            <person name="Tabuchi M."/>
            <person name="Akimitsu K."/>
            <person name="Kataoka I."/>
        </authorList>
    </citation>
    <scope>NUCLEOTIDE SEQUENCE [LARGE SCALE GENOMIC DNA]</scope>
    <source>
        <strain evidence="3">cv. Fuchu</strain>
    </source>
</reference>
<protein>
    <submittedName>
        <fullName evidence="2">SNF2 domain-containing protein</fullName>
    </submittedName>
</protein>
<proteinExistence type="predicted"/>
<dbReference type="OrthoDB" id="448448at2759"/>
<dbReference type="Proteomes" id="UP000585474">
    <property type="component" value="Unassembled WGS sequence"/>
</dbReference>
<gene>
    <name evidence="2" type="ORF">Acr_15g0011890</name>
</gene>
<dbReference type="EMBL" id="BJWL01000015">
    <property type="protein sequence ID" value="GFZ02581.1"/>
    <property type="molecule type" value="Genomic_DNA"/>
</dbReference>
<dbReference type="GO" id="GO:0005524">
    <property type="term" value="F:ATP binding"/>
    <property type="evidence" value="ECO:0007669"/>
    <property type="project" value="InterPro"/>
</dbReference>
<evidence type="ECO:0000313" key="2">
    <source>
        <dbReference type="EMBL" id="GFZ02581.1"/>
    </source>
</evidence>
<comment type="caution">
    <text evidence="2">The sequence shown here is derived from an EMBL/GenBank/DDBJ whole genome shotgun (WGS) entry which is preliminary data.</text>
</comment>
<evidence type="ECO:0000259" key="1">
    <source>
        <dbReference type="Pfam" id="PF00176"/>
    </source>
</evidence>
<dbReference type="AlphaFoldDB" id="A0A7J0FV76"/>
<sequence length="141" mass="15846">MLFVDLEFRTWLLQRERDSEYLPQPLFMDFLTEDGFAFYINTVSGETVTGSVPTVRDFCGGMSCDEPGLGKTITALSLILKTRGTMAELPDGVQVIWCNHNADHRCGYYELNGGTITSGGTLSNRRVVGHHARRDNFHRLN</sequence>
<dbReference type="InterPro" id="IPR000330">
    <property type="entry name" value="SNF2_N"/>
</dbReference>
<organism evidence="2 3">
    <name type="scientific">Actinidia rufa</name>
    <dbReference type="NCBI Taxonomy" id="165716"/>
    <lineage>
        <taxon>Eukaryota</taxon>
        <taxon>Viridiplantae</taxon>
        <taxon>Streptophyta</taxon>
        <taxon>Embryophyta</taxon>
        <taxon>Tracheophyta</taxon>
        <taxon>Spermatophyta</taxon>
        <taxon>Magnoliopsida</taxon>
        <taxon>eudicotyledons</taxon>
        <taxon>Gunneridae</taxon>
        <taxon>Pentapetalae</taxon>
        <taxon>asterids</taxon>
        <taxon>Ericales</taxon>
        <taxon>Actinidiaceae</taxon>
        <taxon>Actinidia</taxon>
    </lineage>
</organism>
<keyword evidence="3" id="KW-1185">Reference proteome</keyword>
<evidence type="ECO:0000313" key="3">
    <source>
        <dbReference type="Proteomes" id="UP000585474"/>
    </source>
</evidence>